<dbReference type="Pfam" id="PF13377">
    <property type="entry name" value="Peripla_BP_3"/>
    <property type="match status" value="1"/>
</dbReference>
<evidence type="ECO:0000313" key="5">
    <source>
        <dbReference type="EMBL" id="KFI90129.1"/>
    </source>
</evidence>
<dbReference type="PANTHER" id="PTHR30146">
    <property type="entry name" value="LACI-RELATED TRANSCRIPTIONAL REPRESSOR"/>
    <property type="match status" value="1"/>
</dbReference>
<dbReference type="GO" id="GO:0000976">
    <property type="term" value="F:transcription cis-regulatory region binding"/>
    <property type="evidence" value="ECO:0007669"/>
    <property type="project" value="TreeGrafter"/>
</dbReference>
<evidence type="ECO:0000256" key="2">
    <source>
        <dbReference type="ARBA" id="ARBA00023125"/>
    </source>
</evidence>
<dbReference type="SMART" id="SM00354">
    <property type="entry name" value="HTH_LACI"/>
    <property type="match status" value="1"/>
</dbReference>
<dbReference type="PROSITE" id="PS50932">
    <property type="entry name" value="HTH_LACI_2"/>
    <property type="match status" value="1"/>
</dbReference>
<organism evidence="5 6">
    <name type="scientific">Bifidobacterium scardovii</name>
    <dbReference type="NCBI Taxonomy" id="158787"/>
    <lineage>
        <taxon>Bacteria</taxon>
        <taxon>Bacillati</taxon>
        <taxon>Actinomycetota</taxon>
        <taxon>Actinomycetes</taxon>
        <taxon>Bifidobacteriales</taxon>
        <taxon>Bifidobacteriaceae</taxon>
        <taxon>Bifidobacterium</taxon>
    </lineage>
</organism>
<gene>
    <name evidence="5" type="ORF">BSCA_0468</name>
</gene>
<evidence type="ECO:0000256" key="1">
    <source>
        <dbReference type="ARBA" id="ARBA00023015"/>
    </source>
</evidence>
<dbReference type="CDD" id="cd01392">
    <property type="entry name" value="HTH_LacI"/>
    <property type="match status" value="1"/>
</dbReference>
<dbReference type="SUPFAM" id="SSF53822">
    <property type="entry name" value="Periplasmic binding protein-like I"/>
    <property type="match status" value="1"/>
</dbReference>
<keyword evidence="6" id="KW-1185">Reference proteome</keyword>
<dbReference type="InterPro" id="IPR010982">
    <property type="entry name" value="Lambda_DNA-bd_dom_sf"/>
</dbReference>
<dbReference type="eggNOG" id="COG1609">
    <property type="taxonomic scope" value="Bacteria"/>
</dbReference>
<protein>
    <submittedName>
        <fullName evidence="5">LacI family transcription regulator</fullName>
    </submittedName>
</protein>
<dbReference type="GO" id="GO:0003700">
    <property type="term" value="F:DNA-binding transcription factor activity"/>
    <property type="evidence" value="ECO:0007669"/>
    <property type="project" value="TreeGrafter"/>
</dbReference>
<dbReference type="CDD" id="cd06267">
    <property type="entry name" value="PBP1_LacI_sugar_binding-like"/>
    <property type="match status" value="1"/>
</dbReference>
<dbReference type="PANTHER" id="PTHR30146:SF109">
    <property type="entry name" value="HTH-TYPE TRANSCRIPTIONAL REGULATOR GALS"/>
    <property type="match status" value="1"/>
</dbReference>
<evidence type="ECO:0000256" key="3">
    <source>
        <dbReference type="ARBA" id="ARBA00023163"/>
    </source>
</evidence>
<comment type="caution">
    <text evidence="5">The sequence shown here is derived from an EMBL/GenBank/DDBJ whole genome shotgun (WGS) entry which is preliminary data.</text>
</comment>
<dbReference type="Gene3D" id="3.40.50.2300">
    <property type="match status" value="2"/>
</dbReference>
<dbReference type="InterPro" id="IPR046335">
    <property type="entry name" value="LacI/GalR-like_sensor"/>
</dbReference>
<name>A0A087D3M9_9BIFI</name>
<accession>A0A087D3M9</accession>
<dbReference type="Gene3D" id="1.10.260.40">
    <property type="entry name" value="lambda repressor-like DNA-binding domains"/>
    <property type="match status" value="1"/>
</dbReference>
<dbReference type="InterPro" id="IPR028082">
    <property type="entry name" value="Peripla_BP_I"/>
</dbReference>
<dbReference type="STRING" id="158787.BSCA_0468"/>
<dbReference type="EMBL" id="JGZO01000034">
    <property type="protein sequence ID" value="KFI90129.1"/>
    <property type="molecule type" value="Genomic_DNA"/>
</dbReference>
<proteinExistence type="predicted"/>
<dbReference type="InterPro" id="IPR000843">
    <property type="entry name" value="HTH_LacI"/>
</dbReference>
<sequence>MGFSIKDVAEQAGVSVSTVSRAFTRPELVSKATRTKVLRIADDMNFSISRSAMVLKSGRALRVALLMSDHIRLWFSASIIEGLNQVFHANGYDLSIFQISSIEERREFFDMLPIRRNADAVIVASFDVDTEEISQLAKTDVPIIGINCVLPTSGFTAAVNIDDDQGSKLLARHLIGIGHRHIAYIRTDRAVTLHFSVQQRYESFAQACAQAGVELTTIVIAEGEDRIGRAMTELLTLPQMPTAIACQEDGIAIPLMFQLSRNGLRVPYDVSVVGYDDSFYAHDVGLTTVRQDPIAMAKAAAAKTLDLIGNGATDNPFEMFPAQLLVRSSTTEPRTDADRR</sequence>
<evidence type="ECO:0000259" key="4">
    <source>
        <dbReference type="PROSITE" id="PS50932"/>
    </source>
</evidence>
<dbReference type="SUPFAM" id="SSF47413">
    <property type="entry name" value="lambda repressor-like DNA-binding domains"/>
    <property type="match status" value="1"/>
</dbReference>
<dbReference type="RefSeq" id="WP_033519706.1">
    <property type="nucleotide sequence ID" value="NZ_CAUPKV010000019.1"/>
</dbReference>
<reference evidence="5 6" key="1">
    <citation type="submission" date="2014-03" db="EMBL/GenBank/DDBJ databases">
        <title>Genomics of Bifidobacteria.</title>
        <authorList>
            <person name="Ventura M."/>
            <person name="Milani C."/>
            <person name="Lugli G.A."/>
        </authorList>
    </citation>
    <scope>NUCLEOTIDE SEQUENCE [LARGE SCALE GENOMIC DNA]</scope>
    <source>
        <strain evidence="5 6">LMG 21589</strain>
    </source>
</reference>
<dbReference type="OrthoDB" id="3510266at2"/>
<keyword evidence="3" id="KW-0804">Transcription</keyword>
<keyword evidence="2" id="KW-0238">DNA-binding</keyword>
<feature type="domain" description="HTH lacI-type" evidence="4">
    <location>
        <begin position="3"/>
        <end position="57"/>
    </location>
</feature>
<dbReference type="Proteomes" id="UP000029033">
    <property type="component" value="Unassembled WGS sequence"/>
</dbReference>
<dbReference type="AlphaFoldDB" id="A0A087D3M9"/>
<dbReference type="GeneID" id="85166899"/>
<dbReference type="Pfam" id="PF00356">
    <property type="entry name" value="LacI"/>
    <property type="match status" value="1"/>
</dbReference>
<evidence type="ECO:0000313" key="6">
    <source>
        <dbReference type="Proteomes" id="UP000029033"/>
    </source>
</evidence>
<keyword evidence="1" id="KW-0805">Transcription regulation</keyword>